<accession>X1GFI4</accession>
<gene>
    <name evidence="1" type="ORF">S03H2_14349</name>
</gene>
<feature type="non-terminal residue" evidence="1">
    <location>
        <position position="1"/>
    </location>
</feature>
<dbReference type="AlphaFoldDB" id="X1GFI4"/>
<name>X1GFI4_9ZZZZ</name>
<dbReference type="EMBL" id="BARU01007282">
    <property type="protein sequence ID" value="GAH43565.1"/>
    <property type="molecule type" value="Genomic_DNA"/>
</dbReference>
<sequence length="46" mass="5113">TAMGLPATDYQEYLLEQVSYWSDRSPTAAESVAWVKAELEPLVPAK</sequence>
<evidence type="ECO:0000313" key="1">
    <source>
        <dbReference type="EMBL" id="GAH43565.1"/>
    </source>
</evidence>
<protein>
    <submittedName>
        <fullName evidence="1">Uncharacterized protein</fullName>
    </submittedName>
</protein>
<organism evidence="1">
    <name type="scientific">marine sediment metagenome</name>
    <dbReference type="NCBI Taxonomy" id="412755"/>
    <lineage>
        <taxon>unclassified sequences</taxon>
        <taxon>metagenomes</taxon>
        <taxon>ecological metagenomes</taxon>
    </lineage>
</organism>
<reference evidence="1" key="1">
    <citation type="journal article" date="2014" name="Front. Microbiol.">
        <title>High frequency of phylogenetically diverse reductive dehalogenase-homologous genes in deep subseafloor sedimentary metagenomes.</title>
        <authorList>
            <person name="Kawai M."/>
            <person name="Futagami T."/>
            <person name="Toyoda A."/>
            <person name="Takaki Y."/>
            <person name="Nishi S."/>
            <person name="Hori S."/>
            <person name="Arai W."/>
            <person name="Tsubouchi T."/>
            <person name="Morono Y."/>
            <person name="Uchiyama I."/>
            <person name="Ito T."/>
            <person name="Fujiyama A."/>
            <person name="Inagaki F."/>
            <person name="Takami H."/>
        </authorList>
    </citation>
    <scope>NUCLEOTIDE SEQUENCE</scope>
    <source>
        <strain evidence="1">Expedition CK06-06</strain>
    </source>
</reference>
<proteinExistence type="predicted"/>
<comment type="caution">
    <text evidence="1">The sequence shown here is derived from an EMBL/GenBank/DDBJ whole genome shotgun (WGS) entry which is preliminary data.</text>
</comment>